<sequence length="66" mass="7763">MEFKNLHILTKNVKILKKCKFLRKITLKKYMISIKIILKKCQKTAVIPLNKGILKIKNQNHNLCSI</sequence>
<evidence type="ECO:0000313" key="1">
    <source>
        <dbReference type="EMBL" id="RHL44607.1"/>
    </source>
</evidence>
<dbReference type="EMBL" id="QROT01000006">
    <property type="protein sequence ID" value="RHL44607.1"/>
    <property type="molecule type" value="Genomic_DNA"/>
</dbReference>
<accession>A0A415L8A6</accession>
<comment type="caution">
    <text evidence="1">The sequence shown here is derived from an EMBL/GenBank/DDBJ whole genome shotgun (WGS) entry which is preliminary data.</text>
</comment>
<evidence type="ECO:0000313" key="2">
    <source>
        <dbReference type="Proteomes" id="UP000283314"/>
    </source>
</evidence>
<reference evidence="1 2" key="1">
    <citation type="submission" date="2018-08" db="EMBL/GenBank/DDBJ databases">
        <title>A genome reference for cultivated species of the human gut microbiota.</title>
        <authorList>
            <person name="Zou Y."/>
            <person name="Xue W."/>
            <person name="Luo G."/>
        </authorList>
    </citation>
    <scope>NUCLEOTIDE SEQUENCE [LARGE SCALE GENOMIC DNA]</scope>
    <source>
        <strain evidence="1 2">AF37-4</strain>
    </source>
</reference>
<protein>
    <submittedName>
        <fullName evidence="1">Uncharacterized protein</fullName>
    </submittedName>
</protein>
<name>A0A415L8A6_9FIRM</name>
<dbReference type="AlphaFoldDB" id="A0A415L8A6"/>
<dbReference type="Proteomes" id="UP000283314">
    <property type="component" value="Unassembled WGS sequence"/>
</dbReference>
<gene>
    <name evidence="1" type="ORF">DW018_08805</name>
</gene>
<organism evidence="1 2">
    <name type="scientific">Eubacterium ventriosum</name>
    <dbReference type="NCBI Taxonomy" id="39496"/>
    <lineage>
        <taxon>Bacteria</taxon>
        <taxon>Bacillati</taxon>
        <taxon>Bacillota</taxon>
        <taxon>Clostridia</taxon>
        <taxon>Eubacteriales</taxon>
        <taxon>Eubacteriaceae</taxon>
        <taxon>Eubacterium</taxon>
    </lineage>
</organism>
<proteinExistence type="predicted"/>